<dbReference type="AlphaFoldDB" id="A0A1T5EQB4"/>
<dbReference type="Gene3D" id="3.40.47.10">
    <property type="match status" value="1"/>
</dbReference>
<evidence type="ECO:0008006" key="3">
    <source>
        <dbReference type="Google" id="ProtNLM"/>
    </source>
</evidence>
<gene>
    <name evidence="1" type="ORF">SAMN05660841_02717</name>
</gene>
<accession>A0A1T5EQB4</accession>
<dbReference type="EMBL" id="FUZF01000012">
    <property type="protein sequence ID" value="SKB86137.1"/>
    <property type="molecule type" value="Genomic_DNA"/>
</dbReference>
<dbReference type="RefSeq" id="WP_217699657.1">
    <property type="nucleotide sequence ID" value="NZ_FUZF01000012.1"/>
</dbReference>
<sequence>MKEEFYISAYTEIANRQIIVNGKVVFSNIVGTLASFLKDAFKNIQVDYPKFYKMDNLSKLAFTATEYLLKGIPEKQDTAVVLANKSGSLDTDLRHWSTIADQTNYYPSPAVFVYTLANICIGELCIRHDLLSENTFFVSDCYDAVTQHTYTEYLLLSGKAERVLCGWVEVFGEEYRAVLYTVERNGTKPHTVEQIDQLFLI</sequence>
<proteinExistence type="predicted"/>
<name>A0A1T5EQB4_9SPHI</name>
<dbReference type="InterPro" id="IPR016039">
    <property type="entry name" value="Thiolase-like"/>
</dbReference>
<reference evidence="2" key="1">
    <citation type="submission" date="2017-02" db="EMBL/GenBank/DDBJ databases">
        <authorList>
            <person name="Varghese N."/>
            <person name="Submissions S."/>
        </authorList>
    </citation>
    <scope>NUCLEOTIDE SEQUENCE [LARGE SCALE GENOMIC DNA]</scope>
    <source>
        <strain evidence="2">DSM 24091</strain>
    </source>
</reference>
<organism evidence="1 2">
    <name type="scientific">Sphingobacterium nematocida</name>
    <dbReference type="NCBI Taxonomy" id="1513896"/>
    <lineage>
        <taxon>Bacteria</taxon>
        <taxon>Pseudomonadati</taxon>
        <taxon>Bacteroidota</taxon>
        <taxon>Sphingobacteriia</taxon>
        <taxon>Sphingobacteriales</taxon>
        <taxon>Sphingobacteriaceae</taxon>
        <taxon>Sphingobacterium</taxon>
    </lineage>
</organism>
<dbReference type="SUPFAM" id="SSF53901">
    <property type="entry name" value="Thiolase-like"/>
    <property type="match status" value="1"/>
</dbReference>
<dbReference type="Proteomes" id="UP000190150">
    <property type="component" value="Unassembled WGS sequence"/>
</dbReference>
<dbReference type="STRING" id="1513896.SAMN05660841_02717"/>
<evidence type="ECO:0000313" key="2">
    <source>
        <dbReference type="Proteomes" id="UP000190150"/>
    </source>
</evidence>
<evidence type="ECO:0000313" key="1">
    <source>
        <dbReference type="EMBL" id="SKB86137.1"/>
    </source>
</evidence>
<dbReference type="GO" id="GO:0016746">
    <property type="term" value="F:acyltransferase activity"/>
    <property type="evidence" value="ECO:0007669"/>
    <property type="project" value="InterPro"/>
</dbReference>
<protein>
    <recommendedName>
        <fullName evidence="3">3-oxoacyl-ACP synthase</fullName>
    </recommendedName>
</protein>
<keyword evidence="2" id="KW-1185">Reference proteome</keyword>